<accession>A0A8T0FZ84</accession>
<keyword evidence="6" id="KW-1015">Disulfide bond</keyword>
<dbReference type="InterPro" id="IPR013201">
    <property type="entry name" value="Prot_inhib_I29"/>
</dbReference>
<dbReference type="Proteomes" id="UP000807504">
    <property type="component" value="Unassembled WGS sequence"/>
</dbReference>
<dbReference type="GO" id="GO:0006508">
    <property type="term" value="P:proteolysis"/>
    <property type="evidence" value="ECO:0007669"/>
    <property type="project" value="UniProtKB-KW"/>
</dbReference>
<feature type="signal peptide" evidence="7">
    <location>
        <begin position="1"/>
        <end position="17"/>
    </location>
</feature>
<dbReference type="InterPro" id="IPR038765">
    <property type="entry name" value="Papain-like_cys_pep_sf"/>
</dbReference>
<sequence>MQKILIFSLFAITACQALSLPLLPALEPPLNHLPDIPILDDVLDSIWDNFKDVFDKTYDTREENVRRPILLNRLVSIIKFNLRNVSYNLGLNKYSDLSHDEYMKYLNGFKVGNTFQQDSCFFNSFTIGATCRGFSPKKNPQEGEGGLLKEVLATIGPISVAIDAEDEEFHSYNWDDMGPNGYIKFQKTRTKPKVECPKTVPMDNLTTYTLGLNKYSDLNYTEYMKYLNGFRINNMSNTNPKPYVPPSNDMKLPDRVDWREQGYVTSVKDQSLCGSCWAFSSAGALEGQLKKKTGSLVSLSAENLLDCVTDNYGCDGGYMDPAFELVKKEKGIDTEASYPYQGIADKCSFKPSTVGATCKGYVDIPSGDENALKQAVATVGPISVAIDANSKEFLNYKSGIYDQPACKSDYNSMSHAVLLVGYGTENGMDYWLIKNS</sequence>
<dbReference type="InterPro" id="IPR025660">
    <property type="entry name" value="Pept_his_AS"/>
</dbReference>
<reference evidence="10" key="2">
    <citation type="submission" date="2020-06" db="EMBL/GenBank/DDBJ databases">
        <authorList>
            <person name="Sheffer M."/>
        </authorList>
    </citation>
    <scope>NUCLEOTIDE SEQUENCE</scope>
</reference>
<keyword evidence="7" id="KW-0732">Signal</keyword>
<dbReference type="SUPFAM" id="SSF54001">
    <property type="entry name" value="Cysteine proteinases"/>
    <property type="match status" value="2"/>
</dbReference>
<evidence type="ECO:0000313" key="11">
    <source>
        <dbReference type="Proteomes" id="UP000807504"/>
    </source>
</evidence>
<dbReference type="PROSITE" id="PS00139">
    <property type="entry name" value="THIOL_PROTEASE_CYS"/>
    <property type="match status" value="1"/>
</dbReference>
<dbReference type="InterPro" id="IPR000169">
    <property type="entry name" value="Pept_cys_AS"/>
</dbReference>
<dbReference type="Gene3D" id="1.10.287.2250">
    <property type="match status" value="1"/>
</dbReference>
<dbReference type="SMART" id="SM00848">
    <property type="entry name" value="Inhibitor_I29"/>
    <property type="match status" value="1"/>
</dbReference>
<feature type="chain" id="PRO_5035883258" evidence="7">
    <location>
        <begin position="18"/>
        <end position="436"/>
    </location>
</feature>
<name>A0A8T0FZ84_ARGBR</name>
<evidence type="ECO:0000313" key="10">
    <source>
        <dbReference type="EMBL" id="KAF8796072.1"/>
    </source>
</evidence>
<dbReference type="Gene3D" id="3.90.70.10">
    <property type="entry name" value="Cysteine proteinases"/>
    <property type="match status" value="1"/>
</dbReference>
<evidence type="ECO:0000256" key="3">
    <source>
        <dbReference type="ARBA" id="ARBA00022801"/>
    </source>
</evidence>
<keyword evidence="3" id="KW-0378">Hydrolase</keyword>
<keyword evidence="2" id="KW-0645">Protease</keyword>
<evidence type="ECO:0000256" key="6">
    <source>
        <dbReference type="ARBA" id="ARBA00023157"/>
    </source>
</evidence>
<evidence type="ECO:0000256" key="2">
    <source>
        <dbReference type="ARBA" id="ARBA00022670"/>
    </source>
</evidence>
<dbReference type="PRINTS" id="PR00705">
    <property type="entry name" value="PAPAIN"/>
</dbReference>
<dbReference type="SMART" id="SM00645">
    <property type="entry name" value="Pept_C1"/>
    <property type="match status" value="1"/>
</dbReference>
<dbReference type="AlphaFoldDB" id="A0A8T0FZ84"/>
<dbReference type="PROSITE" id="PS00639">
    <property type="entry name" value="THIOL_PROTEASE_HIS"/>
    <property type="match status" value="1"/>
</dbReference>
<evidence type="ECO:0000256" key="1">
    <source>
        <dbReference type="ARBA" id="ARBA00008455"/>
    </source>
</evidence>
<dbReference type="GO" id="GO:0008234">
    <property type="term" value="F:cysteine-type peptidase activity"/>
    <property type="evidence" value="ECO:0007669"/>
    <property type="project" value="UniProtKB-KW"/>
</dbReference>
<keyword evidence="5" id="KW-0865">Zymogen</keyword>
<dbReference type="EMBL" id="JABXBU010000001">
    <property type="protein sequence ID" value="KAF8796072.1"/>
    <property type="molecule type" value="Genomic_DNA"/>
</dbReference>
<organism evidence="10 11">
    <name type="scientific">Argiope bruennichi</name>
    <name type="common">Wasp spider</name>
    <name type="synonym">Aranea bruennichi</name>
    <dbReference type="NCBI Taxonomy" id="94029"/>
    <lineage>
        <taxon>Eukaryota</taxon>
        <taxon>Metazoa</taxon>
        <taxon>Ecdysozoa</taxon>
        <taxon>Arthropoda</taxon>
        <taxon>Chelicerata</taxon>
        <taxon>Arachnida</taxon>
        <taxon>Araneae</taxon>
        <taxon>Araneomorphae</taxon>
        <taxon>Entelegynae</taxon>
        <taxon>Araneoidea</taxon>
        <taxon>Araneidae</taxon>
        <taxon>Argiope</taxon>
    </lineage>
</organism>
<evidence type="ECO:0000256" key="4">
    <source>
        <dbReference type="ARBA" id="ARBA00022807"/>
    </source>
</evidence>
<dbReference type="InterPro" id="IPR039417">
    <property type="entry name" value="Peptidase_C1A_papain-like"/>
</dbReference>
<dbReference type="FunFam" id="3.90.70.10:FF:000039">
    <property type="entry name" value="Cysteine proteinase 2, putative"/>
    <property type="match status" value="1"/>
</dbReference>
<dbReference type="Pfam" id="PF08246">
    <property type="entry name" value="Inhibitor_I29"/>
    <property type="match status" value="1"/>
</dbReference>
<comment type="similarity">
    <text evidence="1">Belongs to the peptidase C1 family.</text>
</comment>
<dbReference type="PANTHER" id="PTHR12411">
    <property type="entry name" value="CYSTEINE PROTEASE FAMILY C1-RELATED"/>
    <property type="match status" value="1"/>
</dbReference>
<comment type="caution">
    <text evidence="10">The sequence shown here is derived from an EMBL/GenBank/DDBJ whole genome shotgun (WGS) entry which is preliminary data.</text>
</comment>
<gene>
    <name evidence="10" type="ORF">HNY73_000498</name>
</gene>
<evidence type="ECO:0000259" key="8">
    <source>
        <dbReference type="SMART" id="SM00645"/>
    </source>
</evidence>
<proteinExistence type="inferred from homology"/>
<feature type="domain" description="Peptidase C1A papain C-terminal" evidence="8">
    <location>
        <begin position="252"/>
        <end position="436"/>
    </location>
</feature>
<keyword evidence="11" id="KW-1185">Reference proteome</keyword>
<reference evidence="10" key="1">
    <citation type="journal article" date="2020" name="bioRxiv">
        <title>Chromosome-level reference genome of the European wasp spider Argiope bruennichi: a resource for studies on range expansion and evolutionary adaptation.</title>
        <authorList>
            <person name="Sheffer M.M."/>
            <person name="Hoppe A."/>
            <person name="Krehenwinkel H."/>
            <person name="Uhl G."/>
            <person name="Kuss A.W."/>
            <person name="Jensen L."/>
            <person name="Jensen C."/>
            <person name="Gillespie R.G."/>
            <person name="Hoff K.J."/>
            <person name="Prost S."/>
        </authorList>
    </citation>
    <scope>NUCLEOTIDE SEQUENCE</scope>
</reference>
<evidence type="ECO:0000259" key="9">
    <source>
        <dbReference type="SMART" id="SM00848"/>
    </source>
</evidence>
<dbReference type="InterPro" id="IPR000668">
    <property type="entry name" value="Peptidase_C1A_C"/>
</dbReference>
<feature type="domain" description="Cathepsin propeptide inhibitor" evidence="9">
    <location>
        <begin position="47"/>
        <end position="102"/>
    </location>
</feature>
<protein>
    <submittedName>
        <fullName evidence="10">Cathepsin L like protein</fullName>
    </submittedName>
</protein>
<evidence type="ECO:0000256" key="7">
    <source>
        <dbReference type="SAM" id="SignalP"/>
    </source>
</evidence>
<evidence type="ECO:0000256" key="5">
    <source>
        <dbReference type="ARBA" id="ARBA00023145"/>
    </source>
</evidence>
<dbReference type="Pfam" id="PF00112">
    <property type="entry name" value="Peptidase_C1"/>
    <property type="match status" value="1"/>
</dbReference>
<dbReference type="InterPro" id="IPR013128">
    <property type="entry name" value="Peptidase_C1A"/>
</dbReference>
<keyword evidence="4" id="KW-0788">Thiol protease</keyword>
<dbReference type="CDD" id="cd02248">
    <property type="entry name" value="Peptidase_C1A"/>
    <property type="match status" value="1"/>
</dbReference>
<dbReference type="PROSITE" id="PS51257">
    <property type="entry name" value="PROKAR_LIPOPROTEIN"/>
    <property type="match status" value="1"/>
</dbReference>